<protein>
    <submittedName>
        <fullName evidence="1">Uncharacterized protein</fullName>
    </submittedName>
</protein>
<organism evidence="1 2">
    <name type="scientific">Serendipita vermifera MAFF 305830</name>
    <dbReference type="NCBI Taxonomy" id="933852"/>
    <lineage>
        <taxon>Eukaryota</taxon>
        <taxon>Fungi</taxon>
        <taxon>Dikarya</taxon>
        <taxon>Basidiomycota</taxon>
        <taxon>Agaricomycotina</taxon>
        <taxon>Agaricomycetes</taxon>
        <taxon>Sebacinales</taxon>
        <taxon>Serendipitaceae</taxon>
        <taxon>Serendipita</taxon>
    </lineage>
</organism>
<proteinExistence type="predicted"/>
<reference evidence="1 2" key="1">
    <citation type="submission" date="2014-04" db="EMBL/GenBank/DDBJ databases">
        <authorList>
            <consortium name="DOE Joint Genome Institute"/>
            <person name="Kuo A."/>
            <person name="Zuccaro A."/>
            <person name="Kohler A."/>
            <person name="Nagy L.G."/>
            <person name="Floudas D."/>
            <person name="Copeland A."/>
            <person name="Barry K.W."/>
            <person name="Cichocki N."/>
            <person name="Veneault-Fourrey C."/>
            <person name="LaButti K."/>
            <person name="Lindquist E.A."/>
            <person name="Lipzen A."/>
            <person name="Lundell T."/>
            <person name="Morin E."/>
            <person name="Murat C."/>
            <person name="Sun H."/>
            <person name="Tunlid A."/>
            <person name="Henrissat B."/>
            <person name="Grigoriev I.V."/>
            <person name="Hibbett D.S."/>
            <person name="Martin F."/>
            <person name="Nordberg H.P."/>
            <person name="Cantor M.N."/>
            <person name="Hua S.X."/>
        </authorList>
    </citation>
    <scope>NUCLEOTIDE SEQUENCE [LARGE SCALE GENOMIC DNA]</scope>
    <source>
        <strain evidence="1 2">MAFF 305830</strain>
    </source>
</reference>
<dbReference type="EMBL" id="KN824283">
    <property type="protein sequence ID" value="KIM30748.1"/>
    <property type="molecule type" value="Genomic_DNA"/>
</dbReference>
<name>A0A0C2WXA3_SERVB</name>
<gene>
    <name evidence="1" type="ORF">M408DRAFT_327740</name>
</gene>
<evidence type="ECO:0000313" key="1">
    <source>
        <dbReference type="EMBL" id="KIM30748.1"/>
    </source>
</evidence>
<dbReference type="AlphaFoldDB" id="A0A0C2WXA3"/>
<dbReference type="Proteomes" id="UP000054097">
    <property type="component" value="Unassembled WGS sequence"/>
</dbReference>
<reference evidence="2" key="2">
    <citation type="submission" date="2015-01" db="EMBL/GenBank/DDBJ databases">
        <title>Evolutionary Origins and Diversification of the Mycorrhizal Mutualists.</title>
        <authorList>
            <consortium name="DOE Joint Genome Institute"/>
            <consortium name="Mycorrhizal Genomics Consortium"/>
            <person name="Kohler A."/>
            <person name="Kuo A."/>
            <person name="Nagy L.G."/>
            <person name="Floudas D."/>
            <person name="Copeland A."/>
            <person name="Barry K.W."/>
            <person name="Cichocki N."/>
            <person name="Veneault-Fourrey C."/>
            <person name="LaButti K."/>
            <person name="Lindquist E.A."/>
            <person name="Lipzen A."/>
            <person name="Lundell T."/>
            <person name="Morin E."/>
            <person name="Murat C."/>
            <person name="Riley R."/>
            <person name="Ohm R."/>
            <person name="Sun H."/>
            <person name="Tunlid A."/>
            <person name="Henrissat B."/>
            <person name="Grigoriev I.V."/>
            <person name="Hibbett D.S."/>
            <person name="Martin F."/>
        </authorList>
    </citation>
    <scope>NUCLEOTIDE SEQUENCE [LARGE SCALE GENOMIC DNA]</scope>
    <source>
        <strain evidence="2">MAFF 305830</strain>
    </source>
</reference>
<accession>A0A0C2WXA3</accession>
<dbReference type="HOGENOM" id="CLU_2759408_0_0_1"/>
<evidence type="ECO:0000313" key="2">
    <source>
        <dbReference type="Proteomes" id="UP000054097"/>
    </source>
</evidence>
<keyword evidence="2" id="KW-1185">Reference proteome</keyword>
<sequence>MLLLREKIVTSDSLLLLQRRDLSNEALKASQLLLTELATRIISGRQNSRAVSCARAARESSPALGWLPPY</sequence>